<reference evidence="3 4" key="1">
    <citation type="submission" date="2022-12" db="EMBL/GenBank/DDBJ databases">
        <title>Draft genome sequence of Paenibacillus sp. dW9.</title>
        <authorList>
            <person name="Choi E.-W."/>
            <person name="Kim D.-U."/>
        </authorList>
    </citation>
    <scope>NUCLEOTIDE SEQUENCE [LARGE SCALE GENOMIC DNA]</scope>
    <source>
        <strain evidence="4">dW9</strain>
    </source>
</reference>
<dbReference type="PROSITE" id="PS51257">
    <property type="entry name" value="PROKAR_LIPOPROTEIN"/>
    <property type="match status" value="1"/>
</dbReference>
<feature type="signal peptide" evidence="2">
    <location>
        <begin position="1"/>
        <end position="20"/>
    </location>
</feature>
<evidence type="ECO:0000313" key="4">
    <source>
        <dbReference type="Proteomes" id="UP001527882"/>
    </source>
</evidence>
<keyword evidence="4" id="KW-1185">Reference proteome</keyword>
<sequence length="234" mass="24964">MRTKKAFIGFLSAAILMIFAAGCQSKPAAQTDLHKEPVQEPAVTILTQAPEMPKETVLDPSVPAPAVPQTADNNKLATASSDSKNASPEDGSGKSVQNKPKIDIKSPYTEAKPTLLGLSLKTDAAEIRSKFGKPKDQFTMDEDADPLTVYDYGDFLVGFNTKNQLQFIDVRSPDLDPGLGGLKLGDPAGEVSKALGKPDSNTTLVMTYKASGAVLKLDIDPKTQKVNSIKLFAE</sequence>
<evidence type="ECO:0000256" key="2">
    <source>
        <dbReference type="SAM" id="SignalP"/>
    </source>
</evidence>
<evidence type="ECO:0000256" key="1">
    <source>
        <dbReference type="SAM" id="MobiDB-lite"/>
    </source>
</evidence>
<dbReference type="EMBL" id="JAQAGZ010000011">
    <property type="protein sequence ID" value="MCZ8514376.1"/>
    <property type="molecule type" value="Genomic_DNA"/>
</dbReference>
<gene>
    <name evidence="3" type="ORF">O9H85_18505</name>
</gene>
<protein>
    <submittedName>
        <fullName evidence="3">DUF4309 domain-containing protein</fullName>
    </submittedName>
</protein>
<dbReference type="Proteomes" id="UP001527882">
    <property type="component" value="Unassembled WGS sequence"/>
</dbReference>
<organism evidence="3 4">
    <name type="scientific">Paenibacillus gyeongsangnamensis</name>
    <dbReference type="NCBI Taxonomy" id="3388067"/>
    <lineage>
        <taxon>Bacteria</taxon>
        <taxon>Bacillati</taxon>
        <taxon>Bacillota</taxon>
        <taxon>Bacilli</taxon>
        <taxon>Bacillales</taxon>
        <taxon>Paenibacillaceae</taxon>
        <taxon>Paenibacillus</taxon>
    </lineage>
</organism>
<feature type="compositionally biased region" description="Polar residues" evidence="1">
    <location>
        <begin position="70"/>
        <end position="86"/>
    </location>
</feature>
<keyword evidence="2" id="KW-0732">Signal</keyword>
<dbReference type="RefSeq" id="WP_269882890.1">
    <property type="nucleotide sequence ID" value="NZ_JAQAGZ010000011.1"/>
</dbReference>
<comment type="caution">
    <text evidence="3">The sequence shown here is derived from an EMBL/GenBank/DDBJ whole genome shotgun (WGS) entry which is preliminary data.</text>
</comment>
<accession>A0ABT4QBY0</accession>
<evidence type="ECO:0000313" key="3">
    <source>
        <dbReference type="EMBL" id="MCZ8514376.1"/>
    </source>
</evidence>
<feature type="chain" id="PRO_5046000155" evidence="2">
    <location>
        <begin position="21"/>
        <end position="234"/>
    </location>
</feature>
<feature type="region of interest" description="Disordered" evidence="1">
    <location>
        <begin position="55"/>
        <end position="107"/>
    </location>
</feature>
<name>A0ABT4QBY0_9BACL</name>
<proteinExistence type="predicted"/>